<evidence type="ECO:0000313" key="2">
    <source>
        <dbReference type="Proteomes" id="UP000094112"/>
    </source>
</evidence>
<evidence type="ECO:0000313" key="1">
    <source>
        <dbReference type="EMBL" id="ODQ61651.1"/>
    </source>
</evidence>
<name>A0A1E3P8C0_WICAA</name>
<keyword evidence="2" id="KW-1185">Reference proteome</keyword>
<proteinExistence type="predicted"/>
<protein>
    <submittedName>
        <fullName evidence="1">Uncharacterized protein</fullName>
    </submittedName>
</protein>
<reference evidence="1 2" key="1">
    <citation type="journal article" date="2016" name="Proc. Natl. Acad. Sci. U.S.A.">
        <title>Comparative genomics of biotechnologically important yeasts.</title>
        <authorList>
            <person name="Riley R."/>
            <person name="Haridas S."/>
            <person name="Wolfe K.H."/>
            <person name="Lopes M.R."/>
            <person name="Hittinger C.T."/>
            <person name="Goeker M."/>
            <person name="Salamov A.A."/>
            <person name="Wisecaver J.H."/>
            <person name="Long T.M."/>
            <person name="Calvey C.H."/>
            <person name="Aerts A.L."/>
            <person name="Barry K.W."/>
            <person name="Choi C."/>
            <person name="Clum A."/>
            <person name="Coughlan A.Y."/>
            <person name="Deshpande S."/>
            <person name="Douglass A.P."/>
            <person name="Hanson S.J."/>
            <person name="Klenk H.-P."/>
            <person name="LaButti K.M."/>
            <person name="Lapidus A."/>
            <person name="Lindquist E.A."/>
            <person name="Lipzen A.M."/>
            <person name="Meier-Kolthoff J.P."/>
            <person name="Ohm R.A."/>
            <person name="Otillar R.P."/>
            <person name="Pangilinan J.L."/>
            <person name="Peng Y."/>
            <person name="Rokas A."/>
            <person name="Rosa C.A."/>
            <person name="Scheuner C."/>
            <person name="Sibirny A.A."/>
            <person name="Slot J.C."/>
            <person name="Stielow J.B."/>
            <person name="Sun H."/>
            <person name="Kurtzman C.P."/>
            <person name="Blackwell M."/>
            <person name="Grigoriev I.V."/>
            <person name="Jeffries T.W."/>
        </authorList>
    </citation>
    <scope>NUCLEOTIDE SEQUENCE [LARGE SCALE GENOMIC DNA]</scope>
    <source>
        <strain evidence="2">ATCC 58044 / CBS 1984 / NCYC 433 / NRRL Y-366-8</strain>
    </source>
</reference>
<dbReference type="EMBL" id="KV454208">
    <property type="protein sequence ID" value="ODQ61651.1"/>
    <property type="molecule type" value="Genomic_DNA"/>
</dbReference>
<dbReference type="RefSeq" id="XP_019040858.1">
    <property type="nucleotide sequence ID" value="XM_019184026.1"/>
</dbReference>
<dbReference type="GeneID" id="30201272"/>
<dbReference type="Proteomes" id="UP000094112">
    <property type="component" value="Unassembled WGS sequence"/>
</dbReference>
<gene>
    <name evidence="1" type="ORF">WICANDRAFT_66013</name>
</gene>
<organism evidence="1 2">
    <name type="scientific">Wickerhamomyces anomalus (strain ATCC 58044 / CBS 1984 / NCYC 433 / NRRL Y-366-8)</name>
    <name type="common">Yeast</name>
    <name type="synonym">Hansenula anomala</name>
    <dbReference type="NCBI Taxonomy" id="683960"/>
    <lineage>
        <taxon>Eukaryota</taxon>
        <taxon>Fungi</taxon>
        <taxon>Dikarya</taxon>
        <taxon>Ascomycota</taxon>
        <taxon>Saccharomycotina</taxon>
        <taxon>Saccharomycetes</taxon>
        <taxon>Phaffomycetales</taxon>
        <taxon>Wickerhamomycetaceae</taxon>
        <taxon>Wickerhamomyces</taxon>
    </lineage>
</organism>
<sequence>MIMHPLKLILPQGLGVEIKEKGASLDRNSTTCNTFICFEEFDDGCQKVRKVTFENGNEYQDMNCYYTFEVAVDQKVHIESEQKSANGKTSFVEFTLSHTGVQILDYSVIEIPYVGNEDNNDGDSIETPETTDTELQVGTYKFGPSMEIKRTSSRTQKQKVQVKDGYSNNKEQEVETQITLIHVYKPFSKTQPFLLVQ</sequence>
<accession>A0A1E3P8C0</accession>
<dbReference type="AlphaFoldDB" id="A0A1E3P8C0"/>